<dbReference type="EMBL" id="PDNC01000019">
    <property type="protein sequence ID" value="PGH06775.1"/>
    <property type="molecule type" value="Genomic_DNA"/>
</dbReference>
<evidence type="ECO:0000313" key="2">
    <source>
        <dbReference type="EMBL" id="PGH06775.1"/>
    </source>
</evidence>
<feature type="region of interest" description="Disordered" evidence="1">
    <location>
        <begin position="1"/>
        <end position="77"/>
    </location>
</feature>
<feature type="compositionally biased region" description="Basic and acidic residues" evidence="1">
    <location>
        <begin position="449"/>
        <end position="462"/>
    </location>
</feature>
<organism evidence="2 3">
    <name type="scientific">Blastomyces parvus</name>
    <dbReference type="NCBI Taxonomy" id="2060905"/>
    <lineage>
        <taxon>Eukaryota</taxon>
        <taxon>Fungi</taxon>
        <taxon>Dikarya</taxon>
        <taxon>Ascomycota</taxon>
        <taxon>Pezizomycotina</taxon>
        <taxon>Eurotiomycetes</taxon>
        <taxon>Eurotiomycetidae</taxon>
        <taxon>Onygenales</taxon>
        <taxon>Ajellomycetaceae</taxon>
        <taxon>Blastomyces</taxon>
    </lineage>
</organism>
<dbReference type="AlphaFoldDB" id="A0A2B7XCU4"/>
<feature type="compositionally biased region" description="Polar residues" evidence="1">
    <location>
        <begin position="34"/>
        <end position="49"/>
    </location>
</feature>
<dbReference type="Proteomes" id="UP000224080">
    <property type="component" value="Unassembled WGS sequence"/>
</dbReference>
<feature type="compositionally biased region" description="Basic residues" evidence="1">
    <location>
        <begin position="504"/>
        <end position="520"/>
    </location>
</feature>
<evidence type="ECO:0000313" key="3">
    <source>
        <dbReference type="Proteomes" id="UP000224080"/>
    </source>
</evidence>
<gene>
    <name evidence="2" type="ORF">GX51_02216</name>
</gene>
<feature type="region of interest" description="Disordered" evidence="1">
    <location>
        <begin position="414"/>
        <end position="591"/>
    </location>
</feature>
<keyword evidence="3" id="KW-1185">Reference proteome</keyword>
<evidence type="ECO:0000256" key="1">
    <source>
        <dbReference type="SAM" id="MobiDB-lite"/>
    </source>
</evidence>
<name>A0A2B7XCU4_9EURO</name>
<feature type="region of interest" description="Disordered" evidence="1">
    <location>
        <begin position="276"/>
        <end position="316"/>
    </location>
</feature>
<feature type="compositionally biased region" description="Basic and acidic residues" evidence="1">
    <location>
        <begin position="300"/>
        <end position="316"/>
    </location>
</feature>
<proteinExistence type="predicted"/>
<evidence type="ECO:0008006" key="4">
    <source>
        <dbReference type="Google" id="ProtNLM"/>
    </source>
</evidence>
<feature type="compositionally biased region" description="Pro residues" evidence="1">
    <location>
        <begin position="537"/>
        <end position="546"/>
    </location>
</feature>
<protein>
    <recommendedName>
        <fullName evidence="4">BTB domain-containing protein</fullName>
    </recommendedName>
</protein>
<dbReference type="OrthoDB" id="6359816at2759"/>
<comment type="caution">
    <text evidence="2">The sequence shown here is derived from an EMBL/GenBank/DDBJ whole genome shotgun (WGS) entry which is preliminary data.</text>
</comment>
<sequence length="627" mass="69060">MAKKKKMTNEVEATQPNGTANGGDPEPLTPPISPHSNGGSISGSPSAPHTSRDDSNMSIEEADGHKRTPHPPSPYETDIVEVYVGPIGDQRVFHVHFGILNQAPLLSSNIRPAEFSGNPDSLSLVDIDPMIVELVIRFLYTGRYQRCRYSSPIFASPEQDDANKSPDAHIEFKMHSFLYAFAQGYVIEELRSLALTNLENMTQVPYLDVLDVAKQTYPKLSDAGDDNAYREKFRHETRDAMKENKDLIREPWILDVFRNERGNLAVDLFTTLTEPLRCDGETNNNKTSPQEEAYCSSQSDRGEAEDLHSNDGHADDCIQEPTEVSVVGEHTLPAFEETIPEDIPEDIPEAASNQCPELLVPEVGPELEPAQEPVGIVQHEVDFGWGSVGGKGEKKMMKKCKEIPEPAGITEEVDDWGLWGSSKKQKGKAKRNSDLGPEPVPEPEPEATELEKPPIEADDWSRWDMNGKIVIIEPEPEPEPGPADKPSPVVDGEFGSWLNCTTPGKKKGKKGKTGKGKKMIKAAAPPPALDPDAPALNTPPPAPEPEAPNDQWQWHIPNDPAPAEHYPPDEPPAIDDDHHIPEEEPPLPLEPCSRRKLHLKSEIHWMDCARCRAELGSIAKGIVAGEG</sequence>
<accession>A0A2B7XCU4</accession>
<reference evidence="2 3" key="1">
    <citation type="submission" date="2017-10" db="EMBL/GenBank/DDBJ databases">
        <title>Comparative genomics in systemic dimorphic fungi from Ajellomycetaceae.</title>
        <authorList>
            <person name="Munoz J.F."/>
            <person name="Mcewen J.G."/>
            <person name="Clay O.K."/>
            <person name="Cuomo C.A."/>
        </authorList>
    </citation>
    <scope>NUCLEOTIDE SEQUENCE [LARGE SCALE GENOMIC DNA]</scope>
    <source>
        <strain evidence="2 3">UAMH130</strain>
    </source>
</reference>
<feature type="compositionally biased region" description="Polar residues" evidence="1">
    <location>
        <begin position="281"/>
        <end position="299"/>
    </location>
</feature>
<dbReference type="PANTHER" id="PTHR47843">
    <property type="entry name" value="BTB DOMAIN-CONTAINING PROTEIN-RELATED"/>
    <property type="match status" value="1"/>
</dbReference>